<feature type="domain" description="PPM-type phosphatase" evidence="1">
    <location>
        <begin position="10"/>
        <end position="271"/>
    </location>
</feature>
<dbReference type="SMART" id="SM00331">
    <property type="entry name" value="PP2C_SIG"/>
    <property type="match status" value="1"/>
</dbReference>
<dbReference type="Pfam" id="PF13672">
    <property type="entry name" value="PP2C_2"/>
    <property type="match status" value="1"/>
</dbReference>
<dbReference type="PROSITE" id="PS51746">
    <property type="entry name" value="PPM_2"/>
    <property type="match status" value="1"/>
</dbReference>
<dbReference type="RefSeq" id="WP_003516575.1">
    <property type="nucleotide sequence ID" value="NZ_CP013828.1"/>
</dbReference>
<proteinExistence type="predicted"/>
<dbReference type="EMBL" id="PDBW01000001">
    <property type="protein sequence ID" value="PFH02869.1"/>
    <property type="molecule type" value="Genomic_DNA"/>
</dbReference>
<dbReference type="InterPro" id="IPR015655">
    <property type="entry name" value="PP2C"/>
</dbReference>
<comment type="caution">
    <text evidence="2">The sequence shown here is derived from an EMBL/GenBank/DDBJ whole genome shotgun (WGS) entry which is preliminary data.</text>
</comment>
<protein>
    <submittedName>
        <fullName evidence="2">Protein phosphatase</fullName>
    </submittedName>
</protein>
<dbReference type="InterPro" id="IPR001932">
    <property type="entry name" value="PPM-type_phosphatase-like_dom"/>
</dbReference>
<gene>
    <name evidence="2" type="ORF">M972_111661</name>
</gene>
<dbReference type="AlphaFoldDB" id="A0AB36TG42"/>
<name>A0AB36TG42_ACETH</name>
<dbReference type="PANTHER" id="PTHR47992">
    <property type="entry name" value="PROTEIN PHOSPHATASE"/>
    <property type="match status" value="1"/>
</dbReference>
<evidence type="ECO:0000313" key="3">
    <source>
        <dbReference type="Proteomes" id="UP000223596"/>
    </source>
</evidence>
<sequence>MYSEKNIILRATAATHIGYVRSANEDNFYLNGIFFSPSMTEKTILFDINEADSFFLFAVSDGLGGEIRGDEASLTAMRELKKAHNLIKNNNNGNINSCAVNINSYIKNTNNLIYNMSVQYGARMGTTFAALLICGDRAQTFNLGDSRIYHVTDGEIVQLTKDHTEAERLVRLGILSPEEASKSASKNMLYKFLGIPTKEGIIEADISESFFVKKGDVFLLCTDGLTNMVENERIKDVINTENTPSKAASKLINEALENGGFDNITCIVVKIEDILS</sequence>
<evidence type="ECO:0000259" key="1">
    <source>
        <dbReference type="PROSITE" id="PS51746"/>
    </source>
</evidence>
<accession>A0AB36TG42</accession>
<dbReference type="GO" id="GO:0004722">
    <property type="term" value="F:protein serine/threonine phosphatase activity"/>
    <property type="evidence" value="ECO:0007669"/>
    <property type="project" value="InterPro"/>
</dbReference>
<dbReference type="Proteomes" id="UP000223596">
    <property type="component" value="Unassembled WGS sequence"/>
</dbReference>
<dbReference type="SMART" id="SM00332">
    <property type="entry name" value="PP2Cc"/>
    <property type="match status" value="1"/>
</dbReference>
<dbReference type="CDD" id="cd00143">
    <property type="entry name" value="PP2Cc"/>
    <property type="match status" value="1"/>
</dbReference>
<dbReference type="InterPro" id="IPR036457">
    <property type="entry name" value="PPM-type-like_dom_sf"/>
</dbReference>
<evidence type="ECO:0000313" key="2">
    <source>
        <dbReference type="EMBL" id="PFH02869.1"/>
    </source>
</evidence>
<dbReference type="Gene3D" id="3.60.40.10">
    <property type="entry name" value="PPM-type phosphatase domain"/>
    <property type="match status" value="1"/>
</dbReference>
<organism evidence="2 3">
    <name type="scientific">Acetivibrio thermocellus AD2</name>
    <dbReference type="NCBI Taxonomy" id="1138384"/>
    <lineage>
        <taxon>Bacteria</taxon>
        <taxon>Bacillati</taxon>
        <taxon>Bacillota</taxon>
        <taxon>Clostridia</taxon>
        <taxon>Eubacteriales</taxon>
        <taxon>Oscillospiraceae</taxon>
        <taxon>Acetivibrio</taxon>
    </lineage>
</organism>
<dbReference type="SUPFAM" id="SSF81606">
    <property type="entry name" value="PP2C-like"/>
    <property type="match status" value="1"/>
</dbReference>
<reference evidence="2 3" key="1">
    <citation type="submission" date="2017-09" db="EMBL/GenBank/DDBJ databases">
        <title>Evaluation of Pacific Biosciences Sequencing Technology to Finishing C. thermocellum Genome Sequences.</title>
        <authorList>
            <person name="Brown S."/>
        </authorList>
    </citation>
    <scope>NUCLEOTIDE SEQUENCE [LARGE SCALE GENOMIC DNA]</scope>
    <source>
        <strain evidence="2 3">AD2</strain>
    </source>
</reference>